<dbReference type="SUPFAM" id="SSF53756">
    <property type="entry name" value="UDP-Glycosyltransferase/glycogen phosphorylase"/>
    <property type="match status" value="1"/>
</dbReference>
<gene>
    <name evidence="1" type="ordered locus">Nitsa_1724</name>
</gene>
<dbReference type="InterPro" id="IPR043148">
    <property type="entry name" value="TagF_C"/>
</dbReference>
<dbReference type="EMBL" id="CP002452">
    <property type="protein sequence ID" value="ADV46970.1"/>
    <property type="molecule type" value="Genomic_DNA"/>
</dbReference>
<sequence length="446" mass="51977">MKQENKKYLFIVNYGVEYRNFFLSGLSNQFPNHIVFERNLNSSLFVDYIEKYILETKRVNRSVFEKKRNFIEDIFQSVRQSRMTLKKIGIFKNYNMKINKISIRDHIKGNMVIYNILRTLVLSIIPRYYRDEQIVKLFKENKVTDIIISGYSSTASIAFAVNAISNDINVWVLVNSWKDLYINEFVPFSPSGLFVWSEEMKHNYLSLNTHLNPSKVYAYGNPVFDRFYKYKPKYSRSYYEKKYSIKPSQPILLYTMLDPDRYSKEHVIIGMIGDALLEKYDEAVRPKIVVRRNPFDPSEELLKYFADHEAISVADHFSERDKDNDFFVQSIEGEDEWMDLLYYSSMNIGAASTVALEALMLGKPVITVAFDHDDRPSRLLLSMAEAPFYKSLLDRQDVSLVKSCKECLESIDNFLRQTGGQEGLPEILGIVDGRAAQRIAEEIKNG</sequence>
<dbReference type="HOGENOM" id="CLU_613696_0_0_7"/>
<reference evidence="2" key="2">
    <citation type="submission" date="2011-01" db="EMBL/GenBank/DDBJ databases">
        <title>The complete genome of Nitratifractor salsuginis DSM 16511.</title>
        <authorList>
            <consortium name="US DOE Joint Genome Institute (JGI-PGF)"/>
            <person name="Lucas S."/>
            <person name="Copeland A."/>
            <person name="Lapidus A."/>
            <person name="Bruce D."/>
            <person name="Goodwin L."/>
            <person name="Pitluck S."/>
            <person name="Kyrpides N."/>
            <person name="Mavromatis K."/>
            <person name="Ivanova N."/>
            <person name="Mikhailova N."/>
            <person name="Zeytun A."/>
            <person name="Detter J.C."/>
            <person name="Tapia R."/>
            <person name="Han C."/>
            <person name="Land M."/>
            <person name="Hauser L."/>
            <person name="Markowitz V."/>
            <person name="Cheng J.-F."/>
            <person name="Hugenholtz P."/>
            <person name="Woyke T."/>
            <person name="Wu D."/>
            <person name="Tindall B."/>
            <person name="Schuetze A."/>
            <person name="Brambilla E."/>
            <person name="Klenk H.-P."/>
            <person name="Eisen J.A."/>
        </authorList>
    </citation>
    <scope>NUCLEOTIDE SEQUENCE [LARGE SCALE GENOMIC DNA]</scope>
    <source>
        <strain evidence="2">DSM 16511 / JCM 12458 / E9I37-1</strain>
    </source>
</reference>
<dbReference type="Proteomes" id="UP000008633">
    <property type="component" value="Chromosome"/>
</dbReference>
<name>E6X1A8_NITSE</name>
<dbReference type="RefSeq" id="WP_013554655.1">
    <property type="nucleotide sequence ID" value="NC_014935.1"/>
</dbReference>
<dbReference type="AlphaFoldDB" id="E6X1A8"/>
<proteinExistence type="predicted"/>
<protein>
    <submittedName>
        <fullName evidence="1">Uncharacterized protein</fullName>
    </submittedName>
</protein>
<dbReference type="OrthoDB" id="913551at2"/>
<dbReference type="eggNOG" id="COG0381">
    <property type="taxonomic scope" value="Bacteria"/>
</dbReference>
<evidence type="ECO:0000313" key="1">
    <source>
        <dbReference type="EMBL" id="ADV46970.1"/>
    </source>
</evidence>
<dbReference type="Gene3D" id="3.40.50.12580">
    <property type="match status" value="1"/>
</dbReference>
<reference evidence="1 2" key="1">
    <citation type="journal article" date="2011" name="Stand. Genomic Sci.">
        <title>Complete genome sequence of Nitratifractor salsuginis type strain (E9I37-1).</title>
        <authorList>
            <person name="Anderson I."/>
            <person name="Sikorski J."/>
            <person name="Zeytun A."/>
            <person name="Nolan M."/>
            <person name="Lapidus A."/>
            <person name="Lucas S."/>
            <person name="Hammon N."/>
            <person name="Deshpande S."/>
            <person name="Cheng J.F."/>
            <person name="Tapia R."/>
            <person name="Han C."/>
            <person name="Goodwin L."/>
            <person name="Pitluck S."/>
            <person name="Liolios K."/>
            <person name="Pagani I."/>
            <person name="Ivanova N."/>
            <person name="Huntemann M."/>
            <person name="Mavromatis K."/>
            <person name="Ovchinikova G."/>
            <person name="Pati A."/>
            <person name="Chen A."/>
            <person name="Palaniappan K."/>
            <person name="Land M."/>
            <person name="Hauser L."/>
            <person name="Brambilla E.M."/>
            <person name="Ngatchou-Djao O.D."/>
            <person name="Rohde M."/>
            <person name="Tindall B.J."/>
            <person name="Goker M."/>
            <person name="Detter J.C."/>
            <person name="Woyke T."/>
            <person name="Bristow J."/>
            <person name="Eisen J.A."/>
            <person name="Markowitz V."/>
            <person name="Hugenholtz P."/>
            <person name="Klenk H.P."/>
            <person name="Kyrpides N.C."/>
        </authorList>
    </citation>
    <scope>NUCLEOTIDE SEQUENCE [LARGE SCALE GENOMIC DNA]</scope>
    <source>
        <strain evidence="2">DSM 16511 / JCM 12458 / E9I37-1</strain>
    </source>
</reference>
<organism evidence="1 2">
    <name type="scientific">Nitratifractor salsuginis (strain DSM 16511 / JCM 12458 / E9I37-1)</name>
    <dbReference type="NCBI Taxonomy" id="749222"/>
    <lineage>
        <taxon>Bacteria</taxon>
        <taxon>Pseudomonadati</taxon>
        <taxon>Campylobacterota</taxon>
        <taxon>Epsilonproteobacteria</taxon>
        <taxon>Campylobacterales</taxon>
        <taxon>Sulfurovaceae</taxon>
        <taxon>Nitratifractor</taxon>
    </lineage>
</organism>
<dbReference type="STRING" id="749222.Nitsa_1724"/>
<dbReference type="KEGG" id="nsa:Nitsa_1724"/>
<keyword evidence="2" id="KW-1185">Reference proteome</keyword>
<evidence type="ECO:0000313" key="2">
    <source>
        <dbReference type="Proteomes" id="UP000008633"/>
    </source>
</evidence>
<accession>E6X1A8</accession>